<feature type="compositionally biased region" description="Polar residues" evidence="1">
    <location>
        <begin position="116"/>
        <end position="126"/>
    </location>
</feature>
<dbReference type="PANTHER" id="PTHR28155">
    <property type="entry name" value="ACR243WP"/>
    <property type="match status" value="1"/>
</dbReference>
<keyword evidence="3" id="KW-1185">Reference proteome</keyword>
<organism evidence="2 3">
    <name type="scientific">Sporormia fimetaria CBS 119925</name>
    <dbReference type="NCBI Taxonomy" id="1340428"/>
    <lineage>
        <taxon>Eukaryota</taxon>
        <taxon>Fungi</taxon>
        <taxon>Dikarya</taxon>
        <taxon>Ascomycota</taxon>
        <taxon>Pezizomycotina</taxon>
        <taxon>Dothideomycetes</taxon>
        <taxon>Pleosporomycetidae</taxon>
        <taxon>Pleosporales</taxon>
        <taxon>Sporormiaceae</taxon>
        <taxon>Sporormia</taxon>
    </lineage>
</organism>
<dbReference type="GO" id="GO:0006360">
    <property type="term" value="P:transcription by RNA polymerase I"/>
    <property type="evidence" value="ECO:0007669"/>
    <property type="project" value="InterPro"/>
</dbReference>
<reference evidence="2" key="1">
    <citation type="journal article" date="2020" name="Stud. Mycol.">
        <title>101 Dothideomycetes genomes: a test case for predicting lifestyles and emergence of pathogens.</title>
        <authorList>
            <person name="Haridas S."/>
            <person name="Albert R."/>
            <person name="Binder M."/>
            <person name="Bloem J."/>
            <person name="Labutti K."/>
            <person name="Salamov A."/>
            <person name="Andreopoulos B."/>
            <person name="Baker S."/>
            <person name="Barry K."/>
            <person name="Bills G."/>
            <person name="Bluhm B."/>
            <person name="Cannon C."/>
            <person name="Castanera R."/>
            <person name="Culley D."/>
            <person name="Daum C."/>
            <person name="Ezra D."/>
            <person name="Gonzalez J."/>
            <person name="Henrissat B."/>
            <person name="Kuo A."/>
            <person name="Liang C."/>
            <person name="Lipzen A."/>
            <person name="Lutzoni F."/>
            <person name="Magnuson J."/>
            <person name="Mondo S."/>
            <person name="Nolan M."/>
            <person name="Ohm R."/>
            <person name="Pangilinan J."/>
            <person name="Park H.-J."/>
            <person name="Ramirez L."/>
            <person name="Alfaro M."/>
            <person name="Sun H."/>
            <person name="Tritt A."/>
            <person name="Yoshinaga Y."/>
            <person name="Zwiers L.-H."/>
            <person name="Turgeon B."/>
            <person name="Goodwin S."/>
            <person name="Spatafora J."/>
            <person name="Crous P."/>
            <person name="Grigoriev I."/>
        </authorList>
    </citation>
    <scope>NUCLEOTIDE SEQUENCE</scope>
    <source>
        <strain evidence="2">CBS 119925</strain>
    </source>
</reference>
<dbReference type="AlphaFoldDB" id="A0A6A6VEG4"/>
<feature type="compositionally biased region" description="Basic and acidic residues" evidence="1">
    <location>
        <begin position="385"/>
        <end position="396"/>
    </location>
</feature>
<sequence>MNKPKHTPVPLPGFKKKSQSQETPSKAPLSREFINDSDDSGAEAAPKKTPAKEKSSKSKKKEPVQIAVHKPKTNGSAKKTPIPPPSKAAAEKPVAKQPEPESSSSEDSDEEDAKKSNGNAATSANQAGGDEDSSSSSSESSSDSEDEAAPSRPSHSADTQPAQQQSHTVEFRPVAPFVPPKGFVEQPTPRNATSEAVRILENLDGKEIWHITAPAGVSISHLKEVALDQALSGAAILSDKGVDYGFKAGEKSELGEREVLIPRANGYRAVSSRISRTLHLQQVVRLPKLPSQQVNAPTPKPRSITASSIRGPRPQVKGLKMRYVHSGFGDEEPGTIGSSDSEADVPATSAPGVPNGAPVLNKPGKRKVDDERSETPVKKHKKHRTPEEQKRHDEKKAKKKKDKVKSEV</sequence>
<dbReference type="PANTHER" id="PTHR28155:SF1">
    <property type="entry name" value="DNA-DIRECTED RNA POLYMERASE I SUBUNIT RPA34.5-DOMAIN-CONTAINING PROTEIN"/>
    <property type="match status" value="1"/>
</dbReference>
<feature type="compositionally biased region" description="Basic and acidic residues" evidence="1">
    <location>
        <begin position="366"/>
        <end position="377"/>
    </location>
</feature>
<dbReference type="OrthoDB" id="76224at2759"/>
<feature type="compositionally biased region" description="Basic residues" evidence="1">
    <location>
        <begin position="397"/>
        <end position="408"/>
    </location>
</feature>
<dbReference type="InterPro" id="IPR013240">
    <property type="entry name" value="DNA-dir_RNA_pol1_su_RPA34"/>
</dbReference>
<dbReference type="Proteomes" id="UP000799440">
    <property type="component" value="Unassembled WGS sequence"/>
</dbReference>
<dbReference type="EMBL" id="MU006572">
    <property type="protein sequence ID" value="KAF2747561.1"/>
    <property type="molecule type" value="Genomic_DNA"/>
</dbReference>
<feature type="compositionally biased region" description="Polar residues" evidence="1">
    <location>
        <begin position="153"/>
        <end position="168"/>
    </location>
</feature>
<evidence type="ECO:0000256" key="1">
    <source>
        <dbReference type="SAM" id="MobiDB-lite"/>
    </source>
</evidence>
<dbReference type="Gene3D" id="6.20.250.70">
    <property type="match status" value="1"/>
</dbReference>
<feature type="region of interest" description="Disordered" evidence="1">
    <location>
        <begin position="289"/>
        <end position="408"/>
    </location>
</feature>
<dbReference type="Pfam" id="PF08208">
    <property type="entry name" value="RNA_polI_A34"/>
    <property type="match status" value="1"/>
</dbReference>
<proteinExistence type="predicted"/>
<evidence type="ECO:0000313" key="3">
    <source>
        <dbReference type="Proteomes" id="UP000799440"/>
    </source>
</evidence>
<accession>A0A6A6VEG4</accession>
<dbReference type="InterPro" id="IPR053263">
    <property type="entry name" value="Euk_RPA34_RNAP_subunit"/>
</dbReference>
<protein>
    <submittedName>
        <fullName evidence="2">Uncharacterized protein</fullName>
    </submittedName>
</protein>
<gene>
    <name evidence="2" type="ORF">M011DRAFT_467627</name>
</gene>
<name>A0A6A6VEG4_9PLEO</name>
<evidence type="ECO:0000313" key="2">
    <source>
        <dbReference type="EMBL" id="KAF2747561.1"/>
    </source>
</evidence>
<feature type="region of interest" description="Disordered" evidence="1">
    <location>
        <begin position="1"/>
        <end position="191"/>
    </location>
</feature>